<name>A0AAV4PH27_9ARAC</name>
<dbReference type="EMBL" id="BPLQ01002713">
    <property type="protein sequence ID" value="GIX95285.1"/>
    <property type="molecule type" value="Genomic_DNA"/>
</dbReference>
<reference evidence="8 9" key="1">
    <citation type="submission" date="2021-06" db="EMBL/GenBank/DDBJ databases">
        <title>Caerostris darwini draft genome.</title>
        <authorList>
            <person name="Kono N."/>
            <person name="Arakawa K."/>
        </authorList>
    </citation>
    <scope>NUCLEOTIDE SEQUENCE [LARGE SCALE GENOMIC DNA]</scope>
</reference>
<gene>
    <name evidence="8" type="primary">ebna1bp2</name>
    <name evidence="8" type="ORF">CDAR_92431</name>
</gene>
<comment type="subcellular location">
    <subcellularLocation>
        <location evidence="2">Nucleus</location>
        <location evidence="2">Nucleolus</location>
    </subcellularLocation>
</comment>
<evidence type="ECO:0000256" key="5">
    <source>
        <dbReference type="ARBA" id="ARBA00023054"/>
    </source>
</evidence>
<dbReference type="InterPro" id="IPR008610">
    <property type="entry name" value="Ebp2"/>
</dbReference>
<keyword evidence="4" id="KW-0690">Ribosome biogenesis</keyword>
<evidence type="ECO:0000256" key="7">
    <source>
        <dbReference type="SAM" id="MobiDB-lite"/>
    </source>
</evidence>
<comment type="function">
    <text evidence="1">Required for the processing of the 27S pre-rRNA.</text>
</comment>
<sequence length="295" mass="33760">MLIHNNPLDNPKMSDLSDASVEDDFVKNIPSINSQKRKLIPVNNVAGLQAKLKDFQLNGDWLEKLDVSVRTSAPELETSNKKSTAVDTEAEHDFKREMIFYNQALAGVNKALKRLKKIGIPTKRPEDFFAEMAKSDNHMKKVREKLLNKKMVVERTEKIRAIRDQKKQGKKIQREVIENRKKEKKQMINALKKTKKGKMDAGKLLGEKNGPGKFQGEKNGPGKFQGEKRGPGKQDFKKKKSREMRESKYGYGGKKRGSKANTAESSSMQEGRGRKQSGRKPQFGKQRKTKHRRRR</sequence>
<evidence type="ECO:0000256" key="4">
    <source>
        <dbReference type="ARBA" id="ARBA00022517"/>
    </source>
</evidence>
<dbReference type="Pfam" id="PF05890">
    <property type="entry name" value="Ebp2"/>
    <property type="match status" value="1"/>
</dbReference>
<evidence type="ECO:0000256" key="6">
    <source>
        <dbReference type="ARBA" id="ARBA00023242"/>
    </source>
</evidence>
<feature type="compositionally biased region" description="Basic and acidic residues" evidence="7">
    <location>
        <begin position="163"/>
        <end position="181"/>
    </location>
</feature>
<dbReference type="GO" id="GO:0030687">
    <property type="term" value="C:preribosome, large subunit precursor"/>
    <property type="evidence" value="ECO:0007669"/>
    <property type="project" value="TreeGrafter"/>
</dbReference>
<protein>
    <submittedName>
        <fullName evidence="8">Probable rRNA-processing protein EBP2</fullName>
    </submittedName>
</protein>
<evidence type="ECO:0000256" key="3">
    <source>
        <dbReference type="ARBA" id="ARBA00007336"/>
    </source>
</evidence>
<keyword evidence="5" id="KW-0175">Coiled coil</keyword>
<dbReference type="GO" id="GO:0042273">
    <property type="term" value="P:ribosomal large subunit biogenesis"/>
    <property type="evidence" value="ECO:0007669"/>
    <property type="project" value="TreeGrafter"/>
</dbReference>
<comment type="similarity">
    <text evidence="3">Belongs to the EBP2 family.</text>
</comment>
<feature type="compositionally biased region" description="Basic and acidic residues" evidence="7">
    <location>
        <begin position="225"/>
        <end position="235"/>
    </location>
</feature>
<dbReference type="Proteomes" id="UP001054837">
    <property type="component" value="Unassembled WGS sequence"/>
</dbReference>
<dbReference type="PANTHER" id="PTHR13028:SF0">
    <property type="entry name" value="RRNA-PROCESSING PROTEIN EBP2-RELATED"/>
    <property type="match status" value="1"/>
</dbReference>
<organism evidence="8 9">
    <name type="scientific">Caerostris darwini</name>
    <dbReference type="NCBI Taxonomy" id="1538125"/>
    <lineage>
        <taxon>Eukaryota</taxon>
        <taxon>Metazoa</taxon>
        <taxon>Ecdysozoa</taxon>
        <taxon>Arthropoda</taxon>
        <taxon>Chelicerata</taxon>
        <taxon>Arachnida</taxon>
        <taxon>Araneae</taxon>
        <taxon>Araneomorphae</taxon>
        <taxon>Entelegynae</taxon>
        <taxon>Araneoidea</taxon>
        <taxon>Araneidae</taxon>
        <taxon>Caerostris</taxon>
    </lineage>
</organism>
<evidence type="ECO:0000256" key="1">
    <source>
        <dbReference type="ARBA" id="ARBA00003387"/>
    </source>
</evidence>
<comment type="caution">
    <text evidence="8">The sequence shown here is derived from an EMBL/GenBank/DDBJ whole genome shotgun (WGS) entry which is preliminary data.</text>
</comment>
<evidence type="ECO:0000313" key="9">
    <source>
        <dbReference type="Proteomes" id="UP001054837"/>
    </source>
</evidence>
<keyword evidence="9" id="KW-1185">Reference proteome</keyword>
<feature type="region of interest" description="Disordered" evidence="7">
    <location>
        <begin position="163"/>
        <end position="295"/>
    </location>
</feature>
<dbReference type="GO" id="GO:0005730">
    <property type="term" value="C:nucleolus"/>
    <property type="evidence" value="ECO:0007669"/>
    <property type="project" value="UniProtKB-SubCell"/>
</dbReference>
<accession>A0AAV4PH27</accession>
<evidence type="ECO:0000256" key="2">
    <source>
        <dbReference type="ARBA" id="ARBA00004604"/>
    </source>
</evidence>
<proteinExistence type="inferred from homology"/>
<evidence type="ECO:0000313" key="8">
    <source>
        <dbReference type="EMBL" id="GIX95285.1"/>
    </source>
</evidence>
<feature type="compositionally biased region" description="Polar residues" evidence="7">
    <location>
        <begin position="260"/>
        <end position="269"/>
    </location>
</feature>
<keyword evidence="6" id="KW-0539">Nucleus</keyword>
<dbReference type="GO" id="GO:0034399">
    <property type="term" value="C:nuclear periphery"/>
    <property type="evidence" value="ECO:0007669"/>
    <property type="project" value="TreeGrafter"/>
</dbReference>
<dbReference type="AlphaFoldDB" id="A0AAV4PH27"/>
<dbReference type="GO" id="GO:0006364">
    <property type="term" value="P:rRNA processing"/>
    <property type="evidence" value="ECO:0007669"/>
    <property type="project" value="TreeGrafter"/>
</dbReference>
<dbReference type="PANTHER" id="PTHR13028">
    <property type="entry name" value="RRNA PROCESSING PROTEIN EBNA1-BINDING PROTEIN-RELATED"/>
    <property type="match status" value="1"/>
</dbReference>
<feature type="compositionally biased region" description="Basic residues" evidence="7">
    <location>
        <begin position="285"/>
        <end position="295"/>
    </location>
</feature>